<name>A0A1I5CRW3_9PROT</name>
<evidence type="ECO:0000256" key="1">
    <source>
        <dbReference type="ARBA" id="ARBA00022723"/>
    </source>
</evidence>
<dbReference type="Pfam" id="PF00403">
    <property type="entry name" value="HMA"/>
    <property type="match status" value="1"/>
</dbReference>
<dbReference type="PANTHER" id="PTHR46594">
    <property type="entry name" value="P-TYPE CATION-TRANSPORTING ATPASE"/>
    <property type="match status" value="1"/>
</dbReference>
<sequence>MQTEIMKVKGMTCMGCVNSVKNVLERIPGVSSSEVSLEQGQVTIQYDGGMTGMDQFREAIEDAGFEVVNQA</sequence>
<dbReference type="InterPro" id="IPR017969">
    <property type="entry name" value="Heavy-metal-associated_CS"/>
</dbReference>
<protein>
    <submittedName>
        <fullName evidence="3">Copper chaperone</fullName>
    </submittedName>
</protein>
<keyword evidence="1" id="KW-0479">Metal-binding</keyword>
<organism evidence="3 4">
    <name type="scientific">Nitrosospira briensis</name>
    <dbReference type="NCBI Taxonomy" id="35799"/>
    <lineage>
        <taxon>Bacteria</taxon>
        <taxon>Pseudomonadati</taxon>
        <taxon>Pseudomonadota</taxon>
        <taxon>Betaproteobacteria</taxon>
        <taxon>Nitrosomonadales</taxon>
        <taxon>Nitrosomonadaceae</taxon>
        <taxon>Nitrosospira</taxon>
    </lineage>
</organism>
<evidence type="ECO:0000259" key="2">
    <source>
        <dbReference type="PROSITE" id="PS50846"/>
    </source>
</evidence>
<dbReference type="EMBL" id="FOVJ01000004">
    <property type="protein sequence ID" value="SFN89391.1"/>
    <property type="molecule type" value="Genomic_DNA"/>
</dbReference>
<reference evidence="4" key="1">
    <citation type="submission" date="2016-10" db="EMBL/GenBank/DDBJ databases">
        <authorList>
            <person name="Varghese N."/>
        </authorList>
    </citation>
    <scope>NUCLEOTIDE SEQUENCE [LARGE SCALE GENOMIC DNA]</scope>
    <source>
        <strain evidence="4">Nsp8</strain>
    </source>
</reference>
<keyword evidence="4" id="KW-1185">Reference proteome</keyword>
<dbReference type="RefSeq" id="WP_074797167.1">
    <property type="nucleotide sequence ID" value="NZ_FOVJ01000004.1"/>
</dbReference>
<dbReference type="InterPro" id="IPR006121">
    <property type="entry name" value="HMA_dom"/>
</dbReference>
<dbReference type="Gene3D" id="3.30.70.100">
    <property type="match status" value="1"/>
</dbReference>
<accession>A0A1I5CRW3</accession>
<dbReference type="Proteomes" id="UP000183107">
    <property type="component" value="Unassembled WGS sequence"/>
</dbReference>
<dbReference type="AlphaFoldDB" id="A0A1I5CRW3"/>
<evidence type="ECO:0000313" key="4">
    <source>
        <dbReference type="Proteomes" id="UP000183107"/>
    </source>
</evidence>
<dbReference type="SUPFAM" id="SSF55008">
    <property type="entry name" value="HMA, heavy metal-associated domain"/>
    <property type="match status" value="1"/>
</dbReference>
<dbReference type="PANTHER" id="PTHR46594:SF4">
    <property type="entry name" value="P-TYPE CATION-TRANSPORTING ATPASE"/>
    <property type="match status" value="1"/>
</dbReference>
<dbReference type="GO" id="GO:0046872">
    <property type="term" value="F:metal ion binding"/>
    <property type="evidence" value="ECO:0007669"/>
    <property type="project" value="UniProtKB-KW"/>
</dbReference>
<gene>
    <name evidence="3" type="ORF">SAMN05216386_2104</name>
</gene>
<proteinExistence type="predicted"/>
<dbReference type="CDD" id="cd00371">
    <property type="entry name" value="HMA"/>
    <property type="match status" value="1"/>
</dbReference>
<evidence type="ECO:0000313" key="3">
    <source>
        <dbReference type="EMBL" id="SFN89391.1"/>
    </source>
</evidence>
<dbReference type="PROSITE" id="PS01047">
    <property type="entry name" value="HMA_1"/>
    <property type="match status" value="1"/>
</dbReference>
<dbReference type="InterPro" id="IPR036163">
    <property type="entry name" value="HMA_dom_sf"/>
</dbReference>
<dbReference type="OrthoDB" id="9813965at2"/>
<dbReference type="PROSITE" id="PS50846">
    <property type="entry name" value="HMA_2"/>
    <property type="match status" value="1"/>
</dbReference>
<dbReference type="FunFam" id="3.30.70.100:FF:000001">
    <property type="entry name" value="ATPase copper transporting beta"/>
    <property type="match status" value="1"/>
</dbReference>
<feature type="domain" description="HMA" evidence="2">
    <location>
        <begin position="2"/>
        <end position="68"/>
    </location>
</feature>